<gene>
    <name evidence="1" type="ORF">GPA05_10620</name>
</gene>
<keyword evidence="2" id="KW-1185">Reference proteome</keyword>
<dbReference type="Proteomes" id="UP000440820">
    <property type="component" value="Chromosome"/>
</dbReference>
<dbReference type="RefSeq" id="WP_240821418.1">
    <property type="nucleotide sequence ID" value="NZ_JAKJPX010000019.1"/>
</dbReference>
<accession>A0ABX6G7E6</accession>
<protein>
    <submittedName>
        <fullName evidence="1">Uncharacterized protein</fullName>
    </submittedName>
</protein>
<organism evidence="1 2">
    <name type="scientific">Bacillus toyonensis</name>
    <dbReference type="NCBI Taxonomy" id="155322"/>
    <lineage>
        <taxon>Bacteria</taxon>
        <taxon>Bacillati</taxon>
        <taxon>Bacillota</taxon>
        <taxon>Bacilli</taxon>
        <taxon>Bacillales</taxon>
        <taxon>Bacillaceae</taxon>
        <taxon>Bacillus</taxon>
        <taxon>Bacillus cereus group</taxon>
    </lineage>
</organism>
<name>A0ABX6G7E6_9BACI</name>
<sequence length="122" mass="13925">MKVNGTNIDFSDAFVRLIENTKKEWINATESIDITEWTWGVLVTSREKNGFEMGVPVDVVAIIEEDDKSIQGTIILENMETESSSDLYKEELRFIGVSKLDGYDAEVKPSDDNVMPSWQPWF</sequence>
<reference evidence="1 2" key="1">
    <citation type="submission" date="2019-12" db="EMBL/GenBank/DDBJ databases">
        <title>Bacillus toyonensis BV-17 genome.</title>
        <authorList>
            <person name="Chen J."/>
        </authorList>
    </citation>
    <scope>NUCLEOTIDE SEQUENCE [LARGE SCALE GENOMIC DNA]</scope>
    <source>
        <strain evidence="1 2">BV-17</strain>
    </source>
</reference>
<proteinExistence type="predicted"/>
<dbReference type="EMBL" id="CP047044">
    <property type="protein sequence ID" value="QHA17440.1"/>
    <property type="molecule type" value="Genomic_DNA"/>
</dbReference>
<evidence type="ECO:0000313" key="1">
    <source>
        <dbReference type="EMBL" id="QHA17440.1"/>
    </source>
</evidence>
<evidence type="ECO:0000313" key="2">
    <source>
        <dbReference type="Proteomes" id="UP000440820"/>
    </source>
</evidence>